<dbReference type="OMA" id="PGYFVIM"/>
<sequence length="119" mass="13101">GRIDNLIKCATESIQPVEVETVLSKHPKVISAIAVGVPDQRLYETVCACVKLRLDKGETEESVVAEIDAWCADKFIVSTNGLSSQPVHYVVMDQFPTTRTGKTDRKTLRKMAIEKLGIA</sequence>
<dbReference type="Gene3D" id="3.30.300.30">
    <property type="match status" value="1"/>
</dbReference>
<dbReference type="PANTHER" id="PTHR42814">
    <property type="entry name" value="AMP-BINDING DOMAIN-CONTAINING PROTEIN"/>
    <property type="match status" value="1"/>
</dbReference>
<evidence type="ECO:0000313" key="3">
    <source>
        <dbReference type="Proteomes" id="UP000001593"/>
    </source>
</evidence>
<dbReference type="eggNOG" id="KOG1177">
    <property type="taxonomic scope" value="Eukaryota"/>
</dbReference>
<accession>A7SU91</accession>
<dbReference type="InterPro" id="IPR045851">
    <property type="entry name" value="AMP-bd_C_sf"/>
</dbReference>
<proteinExistence type="predicted"/>
<dbReference type="InParanoid" id="A7SU91"/>
<feature type="domain" description="AMP-binding enzyme C-terminal" evidence="1">
    <location>
        <begin position="18"/>
        <end position="102"/>
    </location>
</feature>
<evidence type="ECO:0000259" key="1">
    <source>
        <dbReference type="Pfam" id="PF13193"/>
    </source>
</evidence>
<dbReference type="PhylomeDB" id="A7SU91"/>
<dbReference type="HOGENOM" id="CLU_000022_17_7_1"/>
<feature type="non-terminal residue" evidence="2">
    <location>
        <position position="1"/>
    </location>
</feature>
<dbReference type="EMBL" id="DS469809">
    <property type="protein sequence ID" value="EDO32723.1"/>
    <property type="molecule type" value="Genomic_DNA"/>
</dbReference>
<name>A7SU91_NEMVE</name>
<evidence type="ECO:0000313" key="2">
    <source>
        <dbReference type="EMBL" id="EDO32723.1"/>
    </source>
</evidence>
<dbReference type="STRING" id="45351.A7SU91"/>
<dbReference type="AlphaFoldDB" id="A7SU91"/>
<dbReference type="SUPFAM" id="SSF56801">
    <property type="entry name" value="Acetyl-CoA synthetase-like"/>
    <property type="match status" value="1"/>
</dbReference>
<dbReference type="Pfam" id="PF13193">
    <property type="entry name" value="AMP-binding_C"/>
    <property type="match status" value="1"/>
</dbReference>
<keyword evidence="3" id="KW-1185">Reference proteome</keyword>
<dbReference type="Proteomes" id="UP000001593">
    <property type="component" value="Unassembled WGS sequence"/>
</dbReference>
<reference evidence="2 3" key="1">
    <citation type="journal article" date="2007" name="Science">
        <title>Sea anemone genome reveals ancestral eumetazoan gene repertoire and genomic organization.</title>
        <authorList>
            <person name="Putnam N.H."/>
            <person name="Srivastava M."/>
            <person name="Hellsten U."/>
            <person name="Dirks B."/>
            <person name="Chapman J."/>
            <person name="Salamov A."/>
            <person name="Terry A."/>
            <person name="Shapiro H."/>
            <person name="Lindquist E."/>
            <person name="Kapitonov V.V."/>
            <person name="Jurka J."/>
            <person name="Genikhovich G."/>
            <person name="Grigoriev I.V."/>
            <person name="Lucas S.M."/>
            <person name="Steele R.E."/>
            <person name="Finnerty J.R."/>
            <person name="Technau U."/>
            <person name="Martindale M.Q."/>
            <person name="Rokhsar D.S."/>
        </authorList>
    </citation>
    <scope>NUCLEOTIDE SEQUENCE [LARGE SCALE GENOMIC DNA]</scope>
    <source>
        <strain evidence="3">CH2 X CH6</strain>
    </source>
</reference>
<dbReference type="InterPro" id="IPR025110">
    <property type="entry name" value="AMP-bd_C"/>
</dbReference>
<gene>
    <name evidence="2" type="ORF">NEMVEDRAFT_v1g131958</name>
</gene>
<dbReference type="PANTHER" id="PTHR42814:SF3">
    <property type="entry name" value="BETA-N-ACETYLHEXOSAMINIDASE"/>
    <property type="match status" value="1"/>
</dbReference>
<organism evidence="2 3">
    <name type="scientific">Nematostella vectensis</name>
    <name type="common">Starlet sea anemone</name>
    <dbReference type="NCBI Taxonomy" id="45351"/>
    <lineage>
        <taxon>Eukaryota</taxon>
        <taxon>Metazoa</taxon>
        <taxon>Cnidaria</taxon>
        <taxon>Anthozoa</taxon>
        <taxon>Hexacorallia</taxon>
        <taxon>Actiniaria</taxon>
        <taxon>Edwardsiidae</taxon>
        <taxon>Nematostella</taxon>
    </lineage>
</organism>
<protein>
    <recommendedName>
        <fullName evidence="1">AMP-binding enzyme C-terminal domain-containing protein</fullName>
    </recommendedName>
</protein>